<dbReference type="InterPro" id="IPR003661">
    <property type="entry name" value="HisK_dim/P_dom"/>
</dbReference>
<dbReference type="SMART" id="SM00116">
    <property type="entry name" value="CBS"/>
    <property type="match status" value="2"/>
</dbReference>
<dbReference type="InterPro" id="IPR003594">
    <property type="entry name" value="HATPase_dom"/>
</dbReference>
<keyword evidence="14" id="KW-0129">CBS domain</keyword>
<feature type="domain" description="PAS" evidence="18">
    <location>
        <begin position="226"/>
        <end position="269"/>
    </location>
</feature>
<evidence type="ECO:0000313" key="22">
    <source>
        <dbReference type="EMBL" id="MBK1725580.1"/>
    </source>
</evidence>
<dbReference type="Pfam" id="PF08447">
    <property type="entry name" value="PAS_3"/>
    <property type="match status" value="1"/>
</dbReference>
<dbReference type="InterPro" id="IPR011006">
    <property type="entry name" value="CheY-like_superfamily"/>
</dbReference>
<dbReference type="Pfam" id="PF01627">
    <property type="entry name" value="Hpt"/>
    <property type="match status" value="1"/>
</dbReference>
<feature type="modified residue" description="Phosphohistidine" evidence="12">
    <location>
        <position position="1331"/>
    </location>
</feature>
<reference evidence="22 23" key="1">
    <citation type="journal article" date="2020" name="Microorganisms">
        <title>Osmotic Adaptation and Compatible Solute Biosynthesis of Phototrophic Bacteria as Revealed from Genome Analyses.</title>
        <authorList>
            <person name="Imhoff J.F."/>
            <person name="Rahn T."/>
            <person name="Kunzel S."/>
            <person name="Keller A."/>
            <person name="Neulinger S.C."/>
        </authorList>
    </citation>
    <scope>NUCLEOTIDE SEQUENCE [LARGE SCALE GENOMIC DNA]</scope>
    <source>
        <strain evidence="22 23">DSM 15116</strain>
    </source>
</reference>
<keyword evidence="6" id="KW-0812">Transmembrane</keyword>
<keyword evidence="5 13" id="KW-0597">Phosphoprotein</keyword>
<dbReference type="PANTHER" id="PTHR45339:SF1">
    <property type="entry name" value="HYBRID SIGNAL TRANSDUCTION HISTIDINE KINASE J"/>
    <property type="match status" value="1"/>
</dbReference>
<feature type="domain" description="PAS" evidence="18">
    <location>
        <begin position="477"/>
        <end position="549"/>
    </location>
</feature>
<dbReference type="Pfam" id="PF00072">
    <property type="entry name" value="Response_reg"/>
    <property type="match status" value="2"/>
</dbReference>
<dbReference type="Proteomes" id="UP000738126">
    <property type="component" value="Unassembled WGS sequence"/>
</dbReference>
<feature type="modified residue" description="4-aspartylphosphate" evidence="13">
    <location>
        <position position="1186"/>
    </location>
</feature>
<evidence type="ECO:0000259" key="18">
    <source>
        <dbReference type="PROSITE" id="PS50112"/>
    </source>
</evidence>
<dbReference type="InterPro" id="IPR046342">
    <property type="entry name" value="CBS_dom_sf"/>
</dbReference>
<evidence type="ECO:0000256" key="8">
    <source>
        <dbReference type="ARBA" id="ARBA00022840"/>
    </source>
</evidence>
<evidence type="ECO:0000259" key="20">
    <source>
        <dbReference type="PROSITE" id="PS50894"/>
    </source>
</evidence>
<dbReference type="SUPFAM" id="SSF54631">
    <property type="entry name" value="CBS-domain pair"/>
    <property type="match status" value="1"/>
</dbReference>
<proteinExistence type="predicted"/>
<dbReference type="InterPro" id="IPR000700">
    <property type="entry name" value="PAS-assoc_C"/>
</dbReference>
<dbReference type="InterPro" id="IPR001789">
    <property type="entry name" value="Sig_transdc_resp-reg_receiver"/>
</dbReference>
<feature type="domain" description="PAS" evidence="18">
    <location>
        <begin position="170"/>
        <end position="207"/>
    </location>
</feature>
<feature type="domain" description="CBS" evidence="21">
    <location>
        <begin position="10"/>
        <end position="73"/>
    </location>
</feature>
<evidence type="ECO:0000256" key="13">
    <source>
        <dbReference type="PROSITE-ProRule" id="PRU00169"/>
    </source>
</evidence>
<keyword evidence="7" id="KW-0547">Nucleotide-binding</keyword>
<organism evidence="22 23">
    <name type="scientific">Halorhodospira neutriphila</name>
    <dbReference type="NCBI Taxonomy" id="168379"/>
    <lineage>
        <taxon>Bacteria</taxon>
        <taxon>Pseudomonadati</taxon>
        <taxon>Pseudomonadota</taxon>
        <taxon>Gammaproteobacteria</taxon>
        <taxon>Chromatiales</taxon>
        <taxon>Ectothiorhodospiraceae</taxon>
        <taxon>Halorhodospira</taxon>
    </lineage>
</organism>
<dbReference type="Pfam" id="PF02518">
    <property type="entry name" value="HATPase_c"/>
    <property type="match status" value="1"/>
</dbReference>
<dbReference type="SMART" id="SM00086">
    <property type="entry name" value="PAC"/>
    <property type="match status" value="3"/>
</dbReference>
<dbReference type="PROSITE" id="PS51371">
    <property type="entry name" value="CBS"/>
    <property type="match status" value="2"/>
</dbReference>
<dbReference type="PROSITE" id="PS50112">
    <property type="entry name" value="PAS"/>
    <property type="match status" value="4"/>
</dbReference>
<dbReference type="InterPro" id="IPR000014">
    <property type="entry name" value="PAS"/>
</dbReference>
<dbReference type="InterPro" id="IPR036890">
    <property type="entry name" value="HATPase_C_sf"/>
</dbReference>
<evidence type="ECO:0000259" key="19">
    <source>
        <dbReference type="PROSITE" id="PS50113"/>
    </source>
</evidence>
<dbReference type="NCBIfam" id="TIGR00229">
    <property type="entry name" value="sensory_box"/>
    <property type="match status" value="3"/>
</dbReference>
<dbReference type="Gene3D" id="3.40.50.2300">
    <property type="match status" value="2"/>
</dbReference>
<dbReference type="Gene3D" id="1.20.120.160">
    <property type="entry name" value="HPT domain"/>
    <property type="match status" value="1"/>
</dbReference>
<dbReference type="Gene3D" id="3.30.450.20">
    <property type="entry name" value="PAS domain"/>
    <property type="match status" value="5"/>
</dbReference>
<dbReference type="Pfam" id="PF13188">
    <property type="entry name" value="PAS_8"/>
    <property type="match status" value="1"/>
</dbReference>
<accession>A0ABS1E1C7</accession>
<keyword evidence="4" id="KW-1003">Cell membrane</keyword>
<dbReference type="Pfam" id="PF08448">
    <property type="entry name" value="PAS_4"/>
    <property type="match status" value="1"/>
</dbReference>
<dbReference type="Pfam" id="PF00571">
    <property type="entry name" value="CBS"/>
    <property type="match status" value="2"/>
</dbReference>
<feature type="coiled-coil region" evidence="15">
    <location>
        <begin position="1342"/>
        <end position="1387"/>
    </location>
</feature>
<dbReference type="CDD" id="cd00130">
    <property type="entry name" value="PAS"/>
    <property type="match status" value="3"/>
</dbReference>
<evidence type="ECO:0000256" key="6">
    <source>
        <dbReference type="ARBA" id="ARBA00022692"/>
    </source>
</evidence>
<dbReference type="SUPFAM" id="SSF55785">
    <property type="entry name" value="PYP-like sensor domain (PAS domain)"/>
    <property type="match status" value="5"/>
</dbReference>
<dbReference type="SMART" id="SM00388">
    <property type="entry name" value="HisKA"/>
    <property type="match status" value="1"/>
</dbReference>
<keyword evidence="11" id="KW-0472">Membrane</keyword>
<dbReference type="InterPro" id="IPR005467">
    <property type="entry name" value="His_kinase_dom"/>
</dbReference>
<dbReference type="InterPro" id="IPR036097">
    <property type="entry name" value="HisK_dim/P_sf"/>
</dbReference>
<evidence type="ECO:0000256" key="3">
    <source>
        <dbReference type="ARBA" id="ARBA00012438"/>
    </source>
</evidence>
<dbReference type="PROSITE" id="PS50110">
    <property type="entry name" value="RESPONSE_REGULATORY"/>
    <property type="match status" value="2"/>
</dbReference>
<dbReference type="SMART" id="SM00387">
    <property type="entry name" value="HATPase_c"/>
    <property type="match status" value="1"/>
</dbReference>
<evidence type="ECO:0000259" key="21">
    <source>
        <dbReference type="PROSITE" id="PS51371"/>
    </source>
</evidence>
<dbReference type="PROSITE" id="PS50894">
    <property type="entry name" value="HPT"/>
    <property type="match status" value="1"/>
</dbReference>
<feature type="domain" description="HPt" evidence="20">
    <location>
        <begin position="1292"/>
        <end position="1384"/>
    </location>
</feature>
<dbReference type="SUPFAM" id="SSF52172">
    <property type="entry name" value="CheY-like"/>
    <property type="match status" value="2"/>
</dbReference>
<evidence type="ECO:0000256" key="14">
    <source>
        <dbReference type="PROSITE-ProRule" id="PRU00703"/>
    </source>
</evidence>
<comment type="catalytic activity">
    <reaction evidence="1">
        <text>ATP + protein L-histidine = ADP + protein N-phospho-L-histidine.</text>
        <dbReference type="EC" id="2.7.13.3"/>
    </reaction>
</comment>
<evidence type="ECO:0000256" key="9">
    <source>
        <dbReference type="ARBA" id="ARBA00022989"/>
    </source>
</evidence>
<feature type="domain" description="Histidine kinase" evidence="16">
    <location>
        <begin position="749"/>
        <end position="972"/>
    </location>
</feature>
<dbReference type="CDD" id="cd17546">
    <property type="entry name" value="REC_hyHK_CKI1_RcsC-like"/>
    <property type="match status" value="2"/>
</dbReference>
<comment type="subcellular location">
    <subcellularLocation>
        <location evidence="2">Cell membrane</location>
        <topology evidence="2">Multi-pass membrane protein</topology>
    </subcellularLocation>
</comment>
<dbReference type="InterPro" id="IPR013655">
    <property type="entry name" value="PAS_fold_3"/>
</dbReference>
<feature type="domain" description="PAC" evidence="19">
    <location>
        <begin position="299"/>
        <end position="349"/>
    </location>
</feature>
<dbReference type="InterPro" id="IPR008207">
    <property type="entry name" value="Sig_transdc_His_kin_Hpt_dom"/>
</dbReference>
<dbReference type="PANTHER" id="PTHR45339">
    <property type="entry name" value="HYBRID SIGNAL TRANSDUCTION HISTIDINE KINASE J"/>
    <property type="match status" value="1"/>
</dbReference>
<feature type="domain" description="CBS" evidence="21">
    <location>
        <begin position="81"/>
        <end position="137"/>
    </location>
</feature>
<dbReference type="PROSITE" id="PS50109">
    <property type="entry name" value="HIS_KIN"/>
    <property type="match status" value="1"/>
</dbReference>
<dbReference type="CDD" id="cd00088">
    <property type="entry name" value="HPT"/>
    <property type="match status" value="1"/>
</dbReference>
<evidence type="ECO:0000256" key="1">
    <source>
        <dbReference type="ARBA" id="ARBA00000085"/>
    </source>
</evidence>
<evidence type="ECO:0000256" key="10">
    <source>
        <dbReference type="ARBA" id="ARBA00023012"/>
    </source>
</evidence>
<feature type="domain" description="PAS" evidence="18">
    <location>
        <begin position="350"/>
        <end position="413"/>
    </location>
</feature>
<name>A0ABS1E1C7_9GAMM</name>
<dbReference type="Pfam" id="PF00512">
    <property type="entry name" value="HisKA"/>
    <property type="match status" value="1"/>
</dbReference>
<dbReference type="InterPro" id="IPR035965">
    <property type="entry name" value="PAS-like_dom_sf"/>
</dbReference>
<feature type="domain" description="PAC" evidence="19">
    <location>
        <begin position="424"/>
        <end position="476"/>
    </location>
</feature>
<dbReference type="InterPro" id="IPR036641">
    <property type="entry name" value="HPT_dom_sf"/>
</dbReference>
<feature type="domain" description="PAC" evidence="19">
    <location>
        <begin position="552"/>
        <end position="605"/>
    </location>
</feature>
<dbReference type="SMART" id="SM00091">
    <property type="entry name" value="PAS"/>
    <property type="match status" value="5"/>
</dbReference>
<feature type="domain" description="Response regulatory" evidence="17">
    <location>
        <begin position="1137"/>
        <end position="1251"/>
    </location>
</feature>
<keyword evidence="9" id="KW-1133">Transmembrane helix</keyword>
<dbReference type="Gene3D" id="1.10.287.130">
    <property type="match status" value="1"/>
</dbReference>
<gene>
    <name evidence="22" type="ORF">CKO13_00765</name>
</gene>
<dbReference type="Gene3D" id="3.30.565.10">
    <property type="entry name" value="Histidine kinase-like ATPase, C-terminal domain"/>
    <property type="match status" value="1"/>
</dbReference>
<dbReference type="PROSITE" id="PS50113">
    <property type="entry name" value="PAC"/>
    <property type="match status" value="3"/>
</dbReference>
<sequence length="1462" mass="161362">MPFPKLRSVATETVTTLPATATIHEAIQAVKAHDTRDVVVVGQDAAGGTEGAYPVGILTQKDLISLLSDGADLSRPVAAYMAQPVQALDEQVSIAEALRLCRARGIDRVIAVDGSGQVTGLISQRELANLYDTPWYSLRPEEQNRRQALAFLDGGPVVVFLWRPEPGWPVHYASPNVEQVLGYSAQELTAPGFRFAELLHPDEADAIGSHTDVTERRRLFAELEAQERKFRTLFELYPDATLLIDPASGLPVHFNRKAHEQLGYTAEEFARLRISDYEALEAPEEVGEHIRVIREHGQEDFETQHRCKDGSVIDIRVSVIPLPLEGRTLLLAVFRDTTEQKRALRDLARSEKRFMDVSLAAGEYIWEIDAEGRYSFVTSPMEDLLGISVDEIIGRSPFDFMPEAEAERVRDLLSGWAAIKSSWQGLEHTSVRADGRLVYQRVSGLPILDEDGELLGFRGTGRDITAEKQAEEAQKALTERLHLATSAAGLGIWDYDLATGRLEWDEGMFQLYGVSPEQFQGTFQDWLDTLLPESRERAVTAFESAVAHSGTFEVTISIQRPSDGAVRILHGQAQIIRDEAGDAFRVVGVNRDITEQEQNQRQLAAEEAKFRGLFEQTSSGVAMYRPIDGGEDFEFIDYNPAAAHMDQTERGAVIGRRVTECFPGIREMGLLQALQRVARSGEPERLPILQYQDQRIAGWRENRVFRLSSGEVVAVYDDLTEIKQAQEDSELAREQAERASRAKSEFLANMSHEIRTPMNAVIGLSQLLLDTPLDDKQRDYLGKIHSSSRMLLGIINDILDFSKIESGELELEERSFDLSEIVDHLATLFEETAHQKELEIVYDIQPSLPRALVGDSLRITQILSNLLSNAIKFTPRGGTIELGIRAADGSSRDAVTLGFRVRDTGIGMSEAQIARIFKAFTQADTSTTRQYGGTGLGLVISRRLVEKMGGELQVDSQPDQGSTFAFTLSLAVDQEAPPLCGRPPTQGYRALIVDDHESARQVMRELLTHWQFETHEAASGEAAVDQVLAMERRGTPFDFILMDWWMPGGMDGRQTCEELERRRQNGELAQTRPPILMVSAYDRSELAIPEGLTQDFLSKPITASVLYQALLRAEQGDAALRPRATAGTSAPNLAAHRILLVEDNQTNQEVASLLLERAGAQVRVAENGVEALEAVRAEAPDLILMDLQMPVMDGFEASRQLIETGYTSPILALSAAVMEEDRQRAQAAGMRELIKKPIDRDQLYATLLAYLTPAAPAEAPREAEADAAPTGLLPADLPGFDLDQGRRLFGGDEAAYLRLLRSFRGQLQQSYAPLIEHLRAGDRASAERVAHTLKGAAGNVAAQELARLAEQIEKALKRGEEVDEAAINTLEQRLEETEQTLGALTGDGERSGTAGSAAALEQLRSNLASSEWVEEATLQAAVAYLRSQGTACGELEALVGRLAFDEALQELERLEQAAGLQR</sequence>
<feature type="modified residue" description="4-aspartylphosphate" evidence="13">
    <location>
        <position position="1043"/>
    </location>
</feature>
<evidence type="ECO:0000259" key="16">
    <source>
        <dbReference type="PROSITE" id="PS50109"/>
    </source>
</evidence>
<dbReference type="RefSeq" id="WP_242467821.1">
    <property type="nucleotide sequence ID" value="NZ_NRSH01000004.1"/>
</dbReference>
<dbReference type="SUPFAM" id="SSF55874">
    <property type="entry name" value="ATPase domain of HSP90 chaperone/DNA topoisomerase II/histidine kinase"/>
    <property type="match status" value="1"/>
</dbReference>
<dbReference type="InterPro" id="IPR001610">
    <property type="entry name" value="PAC"/>
</dbReference>
<evidence type="ECO:0000259" key="17">
    <source>
        <dbReference type="PROSITE" id="PS50110"/>
    </source>
</evidence>
<evidence type="ECO:0000256" key="12">
    <source>
        <dbReference type="PROSITE-ProRule" id="PRU00110"/>
    </source>
</evidence>
<dbReference type="CDD" id="cd00082">
    <property type="entry name" value="HisKA"/>
    <property type="match status" value="1"/>
</dbReference>
<evidence type="ECO:0000256" key="7">
    <source>
        <dbReference type="ARBA" id="ARBA00022741"/>
    </source>
</evidence>
<dbReference type="Pfam" id="PF13426">
    <property type="entry name" value="PAS_9"/>
    <property type="match status" value="1"/>
</dbReference>
<evidence type="ECO:0000256" key="15">
    <source>
        <dbReference type="SAM" id="Coils"/>
    </source>
</evidence>
<dbReference type="CDD" id="cd16922">
    <property type="entry name" value="HATPase_EvgS-ArcB-TorS-like"/>
    <property type="match status" value="1"/>
</dbReference>
<evidence type="ECO:0000256" key="2">
    <source>
        <dbReference type="ARBA" id="ARBA00004651"/>
    </source>
</evidence>
<evidence type="ECO:0000256" key="4">
    <source>
        <dbReference type="ARBA" id="ARBA00022475"/>
    </source>
</evidence>
<dbReference type="SMART" id="SM00448">
    <property type="entry name" value="REC"/>
    <property type="match status" value="2"/>
</dbReference>
<keyword evidence="8" id="KW-0067">ATP-binding</keyword>
<keyword evidence="23" id="KW-1185">Reference proteome</keyword>
<dbReference type="EMBL" id="NRSH01000004">
    <property type="protein sequence ID" value="MBK1725580.1"/>
    <property type="molecule type" value="Genomic_DNA"/>
</dbReference>
<protein>
    <recommendedName>
        <fullName evidence="3">histidine kinase</fullName>
        <ecNumber evidence="3">2.7.13.3</ecNumber>
    </recommendedName>
</protein>
<dbReference type="SMART" id="SM00073">
    <property type="entry name" value="HPT"/>
    <property type="match status" value="1"/>
</dbReference>
<dbReference type="PRINTS" id="PR00344">
    <property type="entry name" value="BCTRLSENSOR"/>
</dbReference>
<dbReference type="EC" id="2.7.13.3" evidence="3"/>
<dbReference type="InterPro" id="IPR000644">
    <property type="entry name" value="CBS_dom"/>
</dbReference>
<comment type="caution">
    <text evidence="22">The sequence shown here is derived from an EMBL/GenBank/DDBJ whole genome shotgun (WGS) entry which is preliminary data.</text>
</comment>
<keyword evidence="15" id="KW-0175">Coiled coil</keyword>
<evidence type="ECO:0000256" key="5">
    <source>
        <dbReference type="ARBA" id="ARBA00022553"/>
    </source>
</evidence>
<feature type="domain" description="Response regulatory" evidence="17">
    <location>
        <begin position="989"/>
        <end position="1114"/>
    </location>
</feature>
<dbReference type="InterPro" id="IPR004358">
    <property type="entry name" value="Sig_transdc_His_kin-like_C"/>
</dbReference>
<dbReference type="Gene3D" id="2.10.70.100">
    <property type="match status" value="1"/>
</dbReference>
<dbReference type="Gene3D" id="3.10.580.10">
    <property type="entry name" value="CBS-domain"/>
    <property type="match status" value="1"/>
</dbReference>
<keyword evidence="10" id="KW-0902">Two-component regulatory system</keyword>
<dbReference type="InterPro" id="IPR013656">
    <property type="entry name" value="PAS_4"/>
</dbReference>
<evidence type="ECO:0000256" key="11">
    <source>
        <dbReference type="ARBA" id="ARBA00023136"/>
    </source>
</evidence>
<dbReference type="SUPFAM" id="SSF47384">
    <property type="entry name" value="Homodimeric domain of signal transducing histidine kinase"/>
    <property type="match status" value="1"/>
</dbReference>
<evidence type="ECO:0000313" key="23">
    <source>
        <dbReference type="Proteomes" id="UP000738126"/>
    </source>
</evidence>
<dbReference type="SUPFAM" id="SSF47226">
    <property type="entry name" value="Histidine-containing phosphotransfer domain, HPT domain"/>
    <property type="match status" value="1"/>
</dbReference>